<sequence length="310" mass="33711">MKLANLELFEDVYRRGSLSAVARSRNVAPSVISRAISGLEAELGTLLFYRTTRKIAPTEAASLLMQEVEQHLDALRSLRTTLSDKADAPGGVLRISASHAFGIHCLGSIIPAFCRAYPGVRIDLTLTDQLVDIVGERFDLALRHGPLGDSSMIAMPVLRTRYHMCASPAYLAAMGHPREPGEISGRNCLTFPLPGFSDVWRLRDAEGHEHDIPVRSGMSVNSGIVLRDCALQGLGIVLLSDWLIGADLAAGRLIDLFPDHVATPSNFQTVISAVYPNRTYTPRNVKLFIAFLQQNLASALAMGPDILQQA</sequence>
<dbReference type="Pfam" id="PF03466">
    <property type="entry name" value="LysR_substrate"/>
    <property type="match status" value="1"/>
</dbReference>
<proteinExistence type="inferred from homology"/>
<dbReference type="Proteomes" id="UP001138757">
    <property type="component" value="Unassembled WGS sequence"/>
</dbReference>
<keyword evidence="7" id="KW-1185">Reference proteome</keyword>
<dbReference type="SUPFAM" id="SSF53850">
    <property type="entry name" value="Periplasmic binding protein-like II"/>
    <property type="match status" value="1"/>
</dbReference>
<dbReference type="EMBL" id="JAHGAW010000001">
    <property type="protein sequence ID" value="MBT2185410.1"/>
    <property type="molecule type" value="Genomic_DNA"/>
</dbReference>
<organism evidence="6 7">
    <name type="scientific">Sphingobium nicotianae</name>
    <dbReference type="NCBI Taxonomy" id="2782607"/>
    <lineage>
        <taxon>Bacteria</taxon>
        <taxon>Pseudomonadati</taxon>
        <taxon>Pseudomonadota</taxon>
        <taxon>Alphaproteobacteria</taxon>
        <taxon>Sphingomonadales</taxon>
        <taxon>Sphingomonadaceae</taxon>
        <taxon>Sphingobium</taxon>
    </lineage>
</organism>
<dbReference type="Gene3D" id="3.40.190.290">
    <property type="match status" value="1"/>
</dbReference>
<dbReference type="PROSITE" id="PS50931">
    <property type="entry name" value="HTH_LYSR"/>
    <property type="match status" value="1"/>
</dbReference>
<dbReference type="InterPro" id="IPR000847">
    <property type="entry name" value="LysR_HTH_N"/>
</dbReference>
<keyword evidence="4" id="KW-0804">Transcription</keyword>
<dbReference type="InterPro" id="IPR058163">
    <property type="entry name" value="LysR-type_TF_proteobact-type"/>
</dbReference>
<gene>
    <name evidence="6" type="ORF">KK488_00420</name>
</gene>
<evidence type="ECO:0000259" key="5">
    <source>
        <dbReference type="PROSITE" id="PS50931"/>
    </source>
</evidence>
<protein>
    <submittedName>
        <fullName evidence="6">LysR family transcriptional regulator</fullName>
    </submittedName>
</protein>
<dbReference type="AlphaFoldDB" id="A0A9X1AIP0"/>
<reference evidence="6" key="1">
    <citation type="submission" date="2021-05" db="EMBL/GenBank/DDBJ databases">
        <title>Genome of Sphingobium sp. strain.</title>
        <authorList>
            <person name="Fan R."/>
        </authorList>
    </citation>
    <scope>NUCLEOTIDE SEQUENCE</scope>
    <source>
        <strain evidence="6">H33</strain>
    </source>
</reference>
<dbReference type="GO" id="GO:0003677">
    <property type="term" value="F:DNA binding"/>
    <property type="evidence" value="ECO:0007669"/>
    <property type="project" value="UniProtKB-KW"/>
</dbReference>
<dbReference type="GO" id="GO:0003700">
    <property type="term" value="F:DNA-binding transcription factor activity"/>
    <property type="evidence" value="ECO:0007669"/>
    <property type="project" value="InterPro"/>
</dbReference>
<keyword evidence="3" id="KW-0238">DNA-binding</keyword>
<dbReference type="InterPro" id="IPR036388">
    <property type="entry name" value="WH-like_DNA-bd_sf"/>
</dbReference>
<evidence type="ECO:0000313" key="7">
    <source>
        <dbReference type="Proteomes" id="UP001138757"/>
    </source>
</evidence>
<dbReference type="Pfam" id="PF00126">
    <property type="entry name" value="HTH_1"/>
    <property type="match status" value="1"/>
</dbReference>
<evidence type="ECO:0000313" key="6">
    <source>
        <dbReference type="EMBL" id="MBT2185410.1"/>
    </source>
</evidence>
<evidence type="ECO:0000256" key="1">
    <source>
        <dbReference type="ARBA" id="ARBA00009437"/>
    </source>
</evidence>
<dbReference type="PANTHER" id="PTHR30537">
    <property type="entry name" value="HTH-TYPE TRANSCRIPTIONAL REGULATOR"/>
    <property type="match status" value="1"/>
</dbReference>
<comment type="similarity">
    <text evidence="1">Belongs to the LysR transcriptional regulatory family.</text>
</comment>
<feature type="domain" description="HTH lysR-type" evidence="5">
    <location>
        <begin position="1"/>
        <end position="58"/>
    </location>
</feature>
<dbReference type="SUPFAM" id="SSF46785">
    <property type="entry name" value="Winged helix' DNA-binding domain"/>
    <property type="match status" value="1"/>
</dbReference>
<comment type="caution">
    <text evidence="6">The sequence shown here is derived from an EMBL/GenBank/DDBJ whole genome shotgun (WGS) entry which is preliminary data.</text>
</comment>
<dbReference type="RefSeq" id="WP_214621169.1">
    <property type="nucleotide sequence ID" value="NZ_JAHGAW010000001.1"/>
</dbReference>
<keyword evidence="2" id="KW-0805">Transcription regulation</keyword>
<evidence type="ECO:0000256" key="4">
    <source>
        <dbReference type="ARBA" id="ARBA00023163"/>
    </source>
</evidence>
<accession>A0A9X1AIP0</accession>
<dbReference type="InterPro" id="IPR005119">
    <property type="entry name" value="LysR_subst-bd"/>
</dbReference>
<dbReference type="Gene3D" id="1.10.10.10">
    <property type="entry name" value="Winged helix-like DNA-binding domain superfamily/Winged helix DNA-binding domain"/>
    <property type="match status" value="1"/>
</dbReference>
<dbReference type="CDD" id="cd08422">
    <property type="entry name" value="PBP2_CrgA_like"/>
    <property type="match status" value="1"/>
</dbReference>
<dbReference type="PANTHER" id="PTHR30537:SF5">
    <property type="entry name" value="HTH-TYPE TRANSCRIPTIONAL ACTIVATOR TTDR-RELATED"/>
    <property type="match status" value="1"/>
</dbReference>
<evidence type="ECO:0000256" key="2">
    <source>
        <dbReference type="ARBA" id="ARBA00023015"/>
    </source>
</evidence>
<dbReference type="InterPro" id="IPR036390">
    <property type="entry name" value="WH_DNA-bd_sf"/>
</dbReference>
<name>A0A9X1AIP0_9SPHN</name>
<evidence type="ECO:0000256" key="3">
    <source>
        <dbReference type="ARBA" id="ARBA00023125"/>
    </source>
</evidence>